<comment type="caution">
    <text evidence="1">The sequence shown here is derived from an EMBL/GenBank/DDBJ whole genome shotgun (WGS) entry which is preliminary data.</text>
</comment>
<reference evidence="1 2" key="1">
    <citation type="journal article" date="2018" name="Sci. Rep.">
        <title>Genomic signatures of local adaptation to the degree of environmental predictability in rotifers.</title>
        <authorList>
            <person name="Franch-Gras L."/>
            <person name="Hahn C."/>
            <person name="Garcia-Roger E.M."/>
            <person name="Carmona M.J."/>
            <person name="Serra M."/>
            <person name="Gomez A."/>
        </authorList>
    </citation>
    <scope>NUCLEOTIDE SEQUENCE [LARGE SCALE GENOMIC DNA]</scope>
    <source>
        <strain evidence="1">HYR1</strain>
    </source>
</reference>
<sequence>MTVAAIGTRSCRSPPLSNTVPEPMYFLRFLALMQWEASRSNVVQKRSCSKSVKKVCVVVEQVFAREQNVVDEQVARHYLLVALKLEQIFDQVYDVELEALRHFVAACGHAGQQV</sequence>
<dbReference type="Proteomes" id="UP000276133">
    <property type="component" value="Unassembled WGS sequence"/>
</dbReference>
<dbReference type="AlphaFoldDB" id="A0A3M7PQC0"/>
<evidence type="ECO:0000313" key="2">
    <source>
        <dbReference type="Proteomes" id="UP000276133"/>
    </source>
</evidence>
<accession>A0A3M7PQC0</accession>
<dbReference type="EMBL" id="REGN01009393">
    <property type="protein sequence ID" value="RNA01250.1"/>
    <property type="molecule type" value="Genomic_DNA"/>
</dbReference>
<gene>
    <name evidence="1" type="ORF">BpHYR1_041225</name>
</gene>
<organism evidence="1 2">
    <name type="scientific">Brachionus plicatilis</name>
    <name type="common">Marine rotifer</name>
    <name type="synonym">Brachionus muelleri</name>
    <dbReference type="NCBI Taxonomy" id="10195"/>
    <lineage>
        <taxon>Eukaryota</taxon>
        <taxon>Metazoa</taxon>
        <taxon>Spiralia</taxon>
        <taxon>Gnathifera</taxon>
        <taxon>Rotifera</taxon>
        <taxon>Eurotatoria</taxon>
        <taxon>Monogononta</taxon>
        <taxon>Pseudotrocha</taxon>
        <taxon>Ploima</taxon>
        <taxon>Brachionidae</taxon>
        <taxon>Brachionus</taxon>
    </lineage>
</organism>
<protein>
    <submittedName>
        <fullName evidence="1">Uncharacterized protein</fullName>
    </submittedName>
</protein>
<keyword evidence="2" id="KW-1185">Reference proteome</keyword>
<proteinExistence type="predicted"/>
<name>A0A3M7PQC0_BRAPC</name>
<evidence type="ECO:0000313" key="1">
    <source>
        <dbReference type="EMBL" id="RNA01250.1"/>
    </source>
</evidence>